<dbReference type="AlphaFoldDB" id="A0AB39U9Z8"/>
<dbReference type="EMBL" id="CP129675">
    <property type="protein sequence ID" value="XDS45789.1"/>
    <property type="molecule type" value="Genomic_DNA"/>
</dbReference>
<gene>
    <name evidence="2" type="ORF">QN217_06435</name>
</gene>
<dbReference type="PROSITE" id="PS51273">
    <property type="entry name" value="GATASE_TYPE_1"/>
    <property type="match status" value="1"/>
</dbReference>
<dbReference type="RefSeq" id="WP_369343065.1">
    <property type="nucleotide sequence ID" value="NZ_CP129675.1"/>
</dbReference>
<proteinExistence type="predicted"/>
<sequence>MVFRVYVEKSSGFDVQAQHLAHELTSILGISGLRSLRVINRYDVEGIFQELFDTCVPTVFSEPQTDDVSYQLPVLPISTTFAVEYLPGQFDQRAESASECIQLISQGERPTVRPATIYALDGDLTAQDMESVKSYVINPVEAREASLERRDSLDLHLAQPSKVETLTGFRELDEAGLLDLIATRDLAMDMADLAFCQDYFRKERRDPSITEIKVIDTYWSDHCRHTTFGTELESITIDDATVQAAFRRYLSMRHELGRDGKPRCLMDMATIGAKYLKAKGVLRNLDESEEINACTVKTTVDVDGEQQDWLFLFKNETHNHPTEIEPFGGAATCIGGAIRDPLSGRSYVYQAMRVTGAADPRTPVSQTLQGKLPQRKIVTTAADGYSSYGNQIGLATGQVHEIYHPGYVAKRMEVGAVVGATPADHVRRETPEPGDSIILLGGRTGRDGIGGATGASKSQNAESLEDCGAEVQKGNPIVERKLQRLFRRGDAARLIKRCNDFGAGGVSVATGELADGLLIDLDSVRKKYAGLNGTELAISESQERMAVALDSSDVDEFMGYAQEENLEATVVAKVTDEKRLRMVWRGDTIVDISREFLSSNGAAKQADVHVEHPKEYQTSWNGRNLQERLHALVTDLNVCSNKGLSERFDSTIGASTVLMPFGGRRQLTTSMAMVAKFPVTGETTTVSGMAWGFNPYITEKNQYTGAYLSVIESVAKLVAAGFHKSDMYLSLQEYFEKLGDVPERWGKPFAAVLGALSAQIDLGVGAIGGKDSMSGSFEDLDVPPTLISFAVAVGKLSHVMSPEFKSSASRLIRVTPRYLPDSMTPEIKGLTDSIDIVEKLIDDGKALAVSTPGYGCTAAMLFEMSLGNRIGVRLSPSIQPDSLFLPAYGSFIIEVASDAEIPQSTGMAVVQDFGETTEDYSITVADETVDLSVLQEAWENRLEGVFPYRSTDKSEDLSVETIDFVKPSLTETEHLASGSSSKASHTSHPRVIIPVFPGTNCEFDTTRAFERAGAEVSTLVIRNLTPHDVTESTQALERAIRGSQIVMLPGGFSGGDEPDGSAKFIADFFRSPAITEAVRDLLNNRDGLMLGICNGFQALVKLGLVPYGDIVPMTKASPTLTYNSIGRHQSRLVRTRVASTMSPWLRRCERGDIHTIAISHGDGRFVAGSDMLDLLRDNGQIATQYVDESGIPSMDLSVNPNGSVMAIEGIASPDGRVLGKMAHTERSGDGLYQNVPGADGRQPLIESGVDYFRA</sequence>
<dbReference type="CDD" id="cd01740">
    <property type="entry name" value="GATase1_FGAR_AT"/>
    <property type="match status" value="1"/>
</dbReference>
<dbReference type="SUPFAM" id="SSF56042">
    <property type="entry name" value="PurM C-terminal domain-like"/>
    <property type="match status" value="2"/>
</dbReference>
<keyword evidence="2" id="KW-0436">Ligase</keyword>
<dbReference type="NCBIfam" id="TIGR01857">
    <property type="entry name" value="FGAM-synthase"/>
    <property type="match status" value="1"/>
</dbReference>
<dbReference type="Gene3D" id="3.90.650.10">
    <property type="entry name" value="PurM-like C-terminal domain"/>
    <property type="match status" value="1"/>
</dbReference>
<dbReference type="Pfam" id="PF13507">
    <property type="entry name" value="GATase_5"/>
    <property type="match status" value="1"/>
</dbReference>
<dbReference type="CDD" id="cd02204">
    <property type="entry name" value="PurL_repeat2"/>
    <property type="match status" value="1"/>
</dbReference>
<dbReference type="SMART" id="SM01211">
    <property type="entry name" value="GATase_5"/>
    <property type="match status" value="1"/>
</dbReference>
<evidence type="ECO:0000259" key="1">
    <source>
        <dbReference type="Pfam" id="PF02769"/>
    </source>
</evidence>
<dbReference type="InterPro" id="IPR036921">
    <property type="entry name" value="PurM-like_N_sf"/>
</dbReference>
<dbReference type="GO" id="GO:0005737">
    <property type="term" value="C:cytoplasm"/>
    <property type="evidence" value="ECO:0007669"/>
    <property type="project" value="TreeGrafter"/>
</dbReference>
<dbReference type="PANTHER" id="PTHR10099">
    <property type="entry name" value="PHOSPHORIBOSYLFORMYLGLYCINAMIDINE SYNTHASE"/>
    <property type="match status" value="1"/>
</dbReference>
<dbReference type="GO" id="GO:0006164">
    <property type="term" value="P:purine nucleotide biosynthetic process"/>
    <property type="evidence" value="ECO:0007669"/>
    <property type="project" value="UniProtKB-KW"/>
</dbReference>
<accession>A0AB39U9Z8</accession>
<dbReference type="PANTHER" id="PTHR10099:SF1">
    <property type="entry name" value="PHOSPHORIBOSYLFORMYLGLYCINAMIDINE SYNTHASE"/>
    <property type="match status" value="1"/>
</dbReference>
<organism evidence="2">
    <name type="scientific">Bifidobacterium fermentum</name>
    <dbReference type="NCBI Taxonomy" id="3059035"/>
    <lineage>
        <taxon>Bacteria</taxon>
        <taxon>Bacillati</taxon>
        <taxon>Actinomycetota</taxon>
        <taxon>Actinomycetes</taxon>
        <taxon>Bifidobacteriales</taxon>
        <taxon>Bifidobacteriaceae</taxon>
        <taxon>Bifidobacterium</taxon>
    </lineage>
</organism>
<feature type="domain" description="PurM-like C-terminal" evidence="1">
    <location>
        <begin position="432"/>
        <end position="584"/>
    </location>
</feature>
<reference evidence="2" key="1">
    <citation type="submission" date="2023-07" db="EMBL/GenBank/DDBJ databases">
        <title>Bifidobacterium aquikefiriaerophilum sp. nov. and Bifidobacterium eccum sp. nov., isolated from water kefir.</title>
        <authorList>
            <person name="Breselge S."/>
            <person name="Bellassi P."/>
            <person name="Barcenilla C."/>
            <person name="Alvarez-Ordonez A."/>
            <person name="Morelli L."/>
            <person name="Cotter P.D."/>
        </authorList>
    </citation>
    <scope>NUCLEOTIDE SEQUENCE</scope>
    <source>
        <strain evidence="2">WK048_4_13</strain>
    </source>
</reference>
<dbReference type="CDD" id="cd02203">
    <property type="entry name" value="PurL_repeat1"/>
    <property type="match status" value="1"/>
</dbReference>
<dbReference type="EC" id="6.3.5.3" evidence="2"/>
<dbReference type="GO" id="GO:0004642">
    <property type="term" value="F:phosphoribosylformylglycinamidine synthase activity"/>
    <property type="evidence" value="ECO:0007669"/>
    <property type="project" value="UniProtKB-EC"/>
</dbReference>
<dbReference type="InterPro" id="IPR036676">
    <property type="entry name" value="PurM-like_C_sf"/>
</dbReference>
<dbReference type="Gene3D" id="3.40.50.880">
    <property type="match status" value="1"/>
</dbReference>
<name>A0AB39U9Z8_9BIFI</name>
<dbReference type="SUPFAM" id="SSF52317">
    <property type="entry name" value="Class I glutamine amidotransferase-like"/>
    <property type="match status" value="1"/>
</dbReference>
<dbReference type="FunFam" id="3.30.1330.10:FF:000013">
    <property type="entry name" value="Phosphoribosylformylglycinamidine synthase"/>
    <property type="match status" value="1"/>
</dbReference>
<dbReference type="InterPro" id="IPR010918">
    <property type="entry name" value="PurM-like_C_dom"/>
</dbReference>
<dbReference type="Gene3D" id="3.30.1330.10">
    <property type="entry name" value="PurM-like, N-terminal domain"/>
    <property type="match status" value="2"/>
</dbReference>
<dbReference type="GO" id="GO:0005524">
    <property type="term" value="F:ATP binding"/>
    <property type="evidence" value="ECO:0007669"/>
    <property type="project" value="UniProtKB-KW"/>
</dbReference>
<protein>
    <submittedName>
        <fullName evidence="2">Phosphoribosylformylglycinamidine synthase</fullName>
        <ecNumber evidence="2">6.3.5.3</ecNumber>
    </submittedName>
</protein>
<dbReference type="SUPFAM" id="SSF55326">
    <property type="entry name" value="PurM N-terminal domain-like"/>
    <property type="match status" value="2"/>
</dbReference>
<dbReference type="Pfam" id="PF02769">
    <property type="entry name" value="AIRS_C"/>
    <property type="match status" value="1"/>
</dbReference>
<dbReference type="InterPro" id="IPR029062">
    <property type="entry name" value="Class_I_gatase-like"/>
</dbReference>
<evidence type="ECO:0000313" key="2">
    <source>
        <dbReference type="EMBL" id="XDS45789.1"/>
    </source>
</evidence>
<dbReference type="GO" id="GO:0046872">
    <property type="term" value="F:metal ion binding"/>
    <property type="evidence" value="ECO:0007669"/>
    <property type="project" value="UniProtKB-KW"/>
</dbReference>
<dbReference type="InterPro" id="IPR010141">
    <property type="entry name" value="FGAM_synthase"/>
</dbReference>